<feature type="domain" description="Transposase putative helix-turn-helix" evidence="10">
    <location>
        <begin position="1"/>
        <end position="45"/>
    </location>
</feature>
<keyword evidence="5" id="KW-0238">DNA-binding</keyword>
<evidence type="ECO:0000259" key="10">
    <source>
        <dbReference type="Pfam" id="PF12323"/>
    </source>
</evidence>
<gene>
    <name evidence="11" type="ORF">J2Z35_002148</name>
</gene>
<evidence type="ECO:0000256" key="7">
    <source>
        <dbReference type="SAM" id="MobiDB-lite"/>
    </source>
</evidence>
<dbReference type="Proteomes" id="UP001314903">
    <property type="component" value="Unassembled WGS sequence"/>
</dbReference>
<keyword evidence="4" id="KW-0862">Zinc</keyword>
<dbReference type="NCBIfam" id="NF040570">
    <property type="entry name" value="guided_TnpB"/>
    <property type="match status" value="1"/>
</dbReference>
<evidence type="ECO:0000313" key="12">
    <source>
        <dbReference type="Proteomes" id="UP001314903"/>
    </source>
</evidence>
<comment type="similarity">
    <text evidence="1">In the C-terminal section; belongs to the transposase 35 family.</text>
</comment>
<dbReference type="RefSeq" id="WP_209661399.1">
    <property type="nucleotide sequence ID" value="NZ_JAGGLI010000026.1"/>
</dbReference>
<protein>
    <submittedName>
        <fullName evidence="11">Transposase</fullName>
    </submittedName>
</protein>
<evidence type="ECO:0000256" key="2">
    <source>
        <dbReference type="ARBA" id="ARBA00022578"/>
    </source>
</evidence>
<evidence type="ECO:0000256" key="3">
    <source>
        <dbReference type="ARBA" id="ARBA00022723"/>
    </source>
</evidence>
<dbReference type="InterPro" id="IPR001959">
    <property type="entry name" value="Transposase"/>
</dbReference>
<dbReference type="Pfam" id="PF01385">
    <property type="entry name" value="OrfB_IS605"/>
    <property type="match status" value="1"/>
</dbReference>
<feature type="domain" description="Probable transposase IS891/IS1136/IS1341" evidence="8">
    <location>
        <begin position="178"/>
        <end position="301"/>
    </location>
</feature>
<dbReference type="InterPro" id="IPR010095">
    <property type="entry name" value="Cas12f1-like_TNB"/>
</dbReference>
<evidence type="ECO:0000256" key="1">
    <source>
        <dbReference type="ARBA" id="ARBA00008761"/>
    </source>
</evidence>
<evidence type="ECO:0000256" key="5">
    <source>
        <dbReference type="ARBA" id="ARBA00023125"/>
    </source>
</evidence>
<keyword evidence="3" id="KW-0479">Metal-binding</keyword>
<dbReference type="NCBIfam" id="TIGR01766">
    <property type="entry name" value="IS200/IS605 family accessory protein TnpB-like domain"/>
    <property type="match status" value="1"/>
</dbReference>
<evidence type="ECO:0000259" key="9">
    <source>
        <dbReference type="Pfam" id="PF07282"/>
    </source>
</evidence>
<organism evidence="11 12">
    <name type="scientific">Acetoanaerobium pronyense</name>
    <dbReference type="NCBI Taxonomy" id="1482736"/>
    <lineage>
        <taxon>Bacteria</taxon>
        <taxon>Bacillati</taxon>
        <taxon>Bacillota</taxon>
        <taxon>Clostridia</taxon>
        <taxon>Peptostreptococcales</taxon>
        <taxon>Filifactoraceae</taxon>
        <taxon>Acetoanaerobium</taxon>
    </lineage>
</organism>
<evidence type="ECO:0000256" key="4">
    <source>
        <dbReference type="ARBA" id="ARBA00022833"/>
    </source>
</evidence>
<keyword evidence="12" id="KW-1185">Reference proteome</keyword>
<evidence type="ECO:0000256" key="6">
    <source>
        <dbReference type="ARBA" id="ARBA00023172"/>
    </source>
</evidence>
<feature type="domain" description="Cas12f1-like TNB" evidence="9">
    <location>
        <begin position="312"/>
        <end position="379"/>
    </location>
</feature>
<feature type="region of interest" description="Disordered" evidence="7">
    <location>
        <begin position="227"/>
        <end position="248"/>
    </location>
</feature>
<reference evidence="11 12" key="1">
    <citation type="submission" date="2021-03" db="EMBL/GenBank/DDBJ databases">
        <title>Genomic Encyclopedia of Type Strains, Phase IV (KMG-IV): sequencing the most valuable type-strain genomes for metagenomic binning, comparative biology and taxonomic classification.</title>
        <authorList>
            <person name="Goeker M."/>
        </authorList>
    </citation>
    <scope>NUCLEOTIDE SEQUENCE [LARGE SCALE GENOMIC DNA]</scope>
    <source>
        <strain evidence="11 12">DSM 27512</strain>
    </source>
</reference>
<sequence>MLRGYKTEINPTEEQKIIIHKTLGVCRFIYNFYLLHNKEIYEKEKRFVSGMDFSKWLNNEFIPNNPEYEWIKEVGSKAVKQAIMNAEKAFKGFFKRQSKFPRFKKKKNQDVKAYFPKNNKGDWTVERHKVKIPTIGWVKLKEKGYILTNGIVKSGTFSFKSGKYYVSVLIEDEKDYTFDEFNEGIGIDLGIKDLAIVSNLESPFKNINKTKEVRRLEKQLKREQRKLSRKYESLKKQNKNKEGRATRQNIQKQIAKVQSIHKRLSNIRENHINQTVNKIVKAKPSYITIEDLNIRGMMKNRHLAKAVSQQCFHQFQIKLKFKCKIYGIELRIVDRFYPSSKVCSECGFIKKDLKLSDRTYICSECGMVIDRDKNASINLANAKIYKVA</sequence>
<feature type="compositionally biased region" description="Basic and acidic residues" evidence="7">
    <location>
        <begin position="227"/>
        <end position="245"/>
    </location>
</feature>
<dbReference type="Pfam" id="PF12323">
    <property type="entry name" value="HTH_OrfB_IS605"/>
    <property type="match status" value="1"/>
</dbReference>
<keyword evidence="6" id="KW-0233">DNA recombination</keyword>
<evidence type="ECO:0000313" key="11">
    <source>
        <dbReference type="EMBL" id="MBP2028347.1"/>
    </source>
</evidence>
<accession>A0ABS4KKN2</accession>
<evidence type="ECO:0000259" key="8">
    <source>
        <dbReference type="Pfam" id="PF01385"/>
    </source>
</evidence>
<dbReference type="Pfam" id="PF07282">
    <property type="entry name" value="Cas12f1-like_TNB"/>
    <property type="match status" value="1"/>
</dbReference>
<comment type="caution">
    <text evidence="11">The sequence shown here is derived from an EMBL/GenBank/DDBJ whole genome shotgun (WGS) entry which is preliminary data.</text>
</comment>
<name>A0ABS4KKN2_9FIRM</name>
<dbReference type="InterPro" id="IPR021027">
    <property type="entry name" value="Transposase_put_HTH"/>
</dbReference>
<keyword evidence="2" id="KW-0815">Transposition</keyword>
<dbReference type="EMBL" id="JAGGLI010000026">
    <property type="protein sequence ID" value="MBP2028347.1"/>
    <property type="molecule type" value="Genomic_DNA"/>
</dbReference>
<proteinExistence type="inferred from homology"/>